<dbReference type="HOGENOM" id="CLU_2945214_0_0_1"/>
<evidence type="ECO:0000313" key="1">
    <source>
        <dbReference type="EMBL" id="AES98546.1"/>
    </source>
</evidence>
<accession>G7K6A8</accession>
<protein>
    <submittedName>
        <fullName evidence="1 2">Uncharacterized protein</fullName>
    </submittedName>
</protein>
<dbReference type="Proteomes" id="UP000002051">
    <property type="component" value="Chromosome 5"/>
</dbReference>
<reference evidence="1 3" key="2">
    <citation type="journal article" date="2014" name="BMC Genomics">
        <title>An improved genome release (version Mt4.0) for the model legume Medicago truncatula.</title>
        <authorList>
            <person name="Tang H."/>
            <person name="Krishnakumar V."/>
            <person name="Bidwell S."/>
            <person name="Rosen B."/>
            <person name="Chan A."/>
            <person name="Zhou S."/>
            <person name="Gentzbittel L."/>
            <person name="Childs K.L."/>
            <person name="Yandell M."/>
            <person name="Gundlach H."/>
            <person name="Mayer K.F."/>
            <person name="Schwartz D.C."/>
            <person name="Town C.D."/>
        </authorList>
    </citation>
    <scope>GENOME REANNOTATION</scope>
    <source>
        <strain evidence="2 3">cv. Jemalong A17</strain>
    </source>
</reference>
<reference evidence="1 3" key="1">
    <citation type="journal article" date="2011" name="Nature">
        <title>The Medicago genome provides insight into the evolution of rhizobial symbioses.</title>
        <authorList>
            <person name="Young N.D."/>
            <person name="Debelle F."/>
            <person name="Oldroyd G.E."/>
            <person name="Geurts R."/>
            <person name="Cannon S.B."/>
            <person name="Udvardi M.K."/>
            <person name="Benedito V.A."/>
            <person name="Mayer K.F."/>
            <person name="Gouzy J."/>
            <person name="Schoof H."/>
            <person name="Van de Peer Y."/>
            <person name="Proost S."/>
            <person name="Cook D.R."/>
            <person name="Meyers B.C."/>
            <person name="Spannagl M."/>
            <person name="Cheung F."/>
            <person name="De Mita S."/>
            <person name="Krishnakumar V."/>
            <person name="Gundlach H."/>
            <person name="Zhou S."/>
            <person name="Mudge J."/>
            <person name="Bharti A.K."/>
            <person name="Murray J.D."/>
            <person name="Naoumkina M.A."/>
            <person name="Rosen B."/>
            <person name="Silverstein K.A."/>
            <person name="Tang H."/>
            <person name="Rombauts S."/>
            <person name="Zhao P.X."/>
            <person name="Zhou P."/>
            <person name="Barbe V."/>
            <person name="Bardou P."/>
            <person name="Bechner M."/>
            <person name="Bellec A."/>
            <person name="Berger A."/>
            <person name="Berges H."/>
            <person name="Bidwell S."/>
            <person name="Bisseling T."/>
            <person name="Choisne N."/>
            <person name="Couloux A."/>
            <person name="Denny R."/>
            <person name="Deshpande S."/>
            <person name="Dai X."/>
            <person name="Doyle J.J."/>
            <person name="Dudez A.M."/>
            <person name="Farmer A.D."/>
            <person name="Fouteau S."/>
            <person name="Franken C."/>
            <person name="Gibelin C."/>
            <person name="Gish J."/>
            <person name="Goldstein S."/>
            <person name="Gonzalez A.J."/>
            <person name="Green P.J."/>
            <person name="Hallab A."/>
            <person name="Hartog M."/>
            <person name="Hua A."/>
            <person name="Humphray S.J."/>
            <person name="Jeong D.H."/>
            <person name="Jing Y."/>
            <person name="Jocker A."/>
            <person name="Kenton S.M."/>
            <person name="Kim D.J."/>
            <person name="Klee K."/>
            <person name="Lai H."/>
            <person name="Lang C."/>
            <person name="Lin S."/>
            <person name="Macmil S.L."/>
            <person name="Magdelenat G."/>
            <person name="Matthews L."/>
            <person name="McCorrison J."/>
            <person name="Monaghan E.L."/>
            <person name="Mun J.H."/>
            <person name="Najar F.Z."/>
            <person name="Nicholson C."/>
            <person name="Noirot C."/>
            <person name="O'Bleness M."/>
            <person name="Paule C.R."/>
            <person name="Poulain J."/>
            <person name="Prion F."/>
            <person name="Qin B."/>
            <person name="Qu C."/>
            <person name="Retzel E.F."/>
            <person name="Riddle C."/>
            <person name="Sallet E."/>
            <person name="Samain S."/>
            <person name="Samson N."/>
            <person name="Sanders I."/>
            <person name="Saurat O."/>
            <person name="Scarpelli C."/>
            <person name="Schiex T."/>
            <person name="Segurens B."/>
            <person name="Severin A.J."/>
            <person name="Sherrier D.J."/>
            <person name="Shi R."/>
            <person name="Sims S."/>
            <person name="Singer S.R."/>
            <person name="Sinharoy S."/>
            <person name="Sterck L."/>
            <person name="Viollet A."/>
            <person name="Wang B.B."/>
            <person name="Wang K."/>
            <person name="Wang M."/>
            <person name="Wang X."/>
            <person name="Warfsmann J."/>
            <person name="Weissenbach J."/>
            <person name="White D.D."/>
            <person name="White J.D."/>
            <person name="Wiley G.B."/>
            <person name="Wincker P."/>
            <person name="Xing Y."/>
            <person name="Yang L."/>
            <person name="Yao Z."/>
            <person name="Ying F."/>
            <person name="Zhai J."/>
            <person name="Zhou L."/>
            <person name="Zuber A."/>
            <person name="Denarie J."/>
            <person name="Dixon R.A."/>
            <person name="May G.D."/>
            <person name="Schwartz D.C."/>
            <person name="Rogers J."/>
            <person name="Quetier F."/>
            <person name="Town C.D."/>
            <person name="Roe B.A."/>
        </authorList>
    </citation>
    <scope>NUCLEOTIDE SEQUENCE [LARGE SCALE GENOMIC DNA]</scope>
    <source>
        <strain evidence="1">A17</strain>
        <strain evidence="2 3">cv. Jemalong A17</strain>
    </source>
</reference>
<sequence>MKFFQFRGLRSLLDGRYWHVTSLEFLKICGCSILKEQCEGTGEDWYRIAHILELDIYGNE</sequence>
<dbReference type="EnsemblPlants" id="AES98546">
    <property type="protein sequence ID" value="AES98546"/>
    <property type="gene ID" value="MTR_5g069810"/>
</dbReference>
<organism evidence="1 3">
    <name type="scientific">Medicago truncatula</name>
    <name type="common">Barrel medic</name>
    <name type="synonym">Medicago tribuloides</name>
    <dbReference type="NCBI Taxonomy" id="3880"/>
    <lineage>
        <taxon>Eukaryota</taxon>
        <taxon>Viridiplantae</taxon>
        <taxon>Streptophyta</taxon>
        <taxon>Embryophyta</taxon>
        <taxon>Tracheophyta</taxon>
        <taxon>Spermatophyta</taxon>
        <taxon>Magnoliopsida</taxon>
        <taxon>eudicotyledons</taxon>
        <taxon>Gunneridae</taxon>
        <taxon>Pentapetalae</taxon>
        <taxon>rosids</taxon>
        <taxon>fabids</taxon>
        <taxon>Fabales</taxon>
        <taxon>Fabaceae</taxon>
        <taxon>Papilionoideae</taxon>
        <taxon>50 kb inversion clade</taxon>
        <taxon>NPAAA clade</taxon>
        <taxon>Hologalegina</taxon>
        <taxon>IRL clade</taxon>
        <taxon>Trifolieae</taxon>
        <taxon>Medicago</taxon>
    </lineage>
</organism>
<gene>
    <name evidence="1" type="ordered locus">MTR_5g069810</name>
</gene>
<dbReference type="PaxDb" id="3880-AES98546"/>
<reference evidence="2" key="3">
    <citation type="submission" date="2015-04" db="UniProtKB">
        <authorList>
            <consortium name="EnsemblPlants"/>
        </authorList>
    </citation>
    <scope>IDENTIFICATION</scope>
    <source>
        <strain evidence="2">cv. Jemalong A17</strain>
    </source>
</reference>
<name>G7K6A8_MEDTR</name>
<dbReference type="AlphaFoldDB" id="G7K6A8"/>
<proteinExistence type="predicted"/>
<evidence type="ECO:0000313" key="2">
    <source>
        <dbReference type="EnsemblPlants" id="AES98546"/>
    </source>
</evidence>
<dbReference type="EMBL" id="CM001221">
    <property type="protein sequence ID" value="AES98546.1"/>
    <property type="molecule type" value="Genomic_DNA"/>
</dbReference>
<keyword evidence="3" id="KW-1185">Reference proteome</keyword>
<evidence type="ECO:0000313" key="3">
    <source>
        <dbReference type="Proteomes" id="UP000002051"/>
    </source>
</evidence>